<keyword evidence="3" id="KW-1185">Reference proteome</keyword>
<evidence type="ECO:0000313" key="3">
    <source>
        <dbReference type="Proteomes" id="UP000640583"/>
    </source>
</evidence>
<gene>
    <name evidence="2" type="ORF">H1D41_14465</name>
</gene>
<dbReference type="RefSeq" id="WP_228849587.1">
    <property type="nucleotide sequence ID" value="NZ_JADCKQ010000012.1"/>
</dbReference>
<sequence>MTINLPVYYINLDSSVDRRASMEAQLQAVGITDPERVSAFDGRKVDLTQVSDCDLQTAQRFLGRPLRGGEYGCYKSHLECLDRFLATDSPYAMILEDDIQFDENLFSIAQETIRFFEDSGTPWDAVHLAPGRLKIFESVDQLSHGHDLVQAYYFPQVTGALLWSRQGAENIRDNHSVVTMPVDSQFRETMTKRASGFAVWPTLISYIGADSDIDGDAGGRKVNDRSWYYGLAKQRRLWRNKITARIHKLKG</sequence>
<dbReference type="EMBL" id="JADCKQ010000012">
    <property type="protein sequence ID" value="MBI1494845.1"/>
    <property type="molecule type" value="Genomic_DNA"/>
</dbReference>
<evidence type="ECO:0000313" key="2">
    <source>
        <dbReference type="EMBL" id="MBI1494845.1"/>
    </source>
</evidence>
<accession>A0A8J7IYW5</accession>
<dbReference type="InterPro" id="IPR002654">
    <property type="entry name" value="Glyco_trans_25"/>
</dbReference>
<dbReference type="Proteomes" id="UP000640583">
    <property type="component" value="Unassembled WGS sequence"/>
</dbReference>
<dbReference type="CDD" id="cd06532">
    <property type="entry name" value="Glyco_transf_25"/>
    <property type="match status" value="1"/>
</dbReference>
<dbReference type="Pfam" id="PF01755">
    <property type="entry name" value="Glyco_transf_25"/>
    <property type="match status" value="1"/>
</dbReference>
<organism evidence="2 3">
    <name type="scientific">Halocynthiibacter styelae</name>
    <dbReference type="NCBI Taxonomy" id="2761955"/>
    <lineage>
        <taxon>Bacteria</taxon>
        <taxon>Pseudomonadati</taxon>
        <taxon>Pseudomonadota</taxon>
        <taxon>Alphaproteobacteria</taxon>
        <taxon>Rhodobacterales</taxon>
        <taxon>Paracoccaceae</taxon>
        <taxon>Halocynthiibacter</taxon>
    </lineage>
</organism>
<comment type="caution">
    <text evidence="2">The sequence shown here is derived from an EMBL/GenBank/DDBJ whole genome shotgun (WGS) entry which is preliminary data.</text>
</comment>
<dbReference type="AlphaFoldDB" id="A0A8J7IYW5"/>
<feature type="domain" description="Glycosyl transferase family 25" evidence="1">
    <location>
        <begin position="6"/>
        <end position="114"/>
    </location>
</feature>
<name>A0A8J7IYW5_9RHOB</name>
<evidence type="ECO:0000259" key="1">
    <source>
        <dbReference type="Pfam" id="PF01755"/>
    </source>
</evidence>
<protein>
    <submittedName>
        <fullName evidence="2">Glycosyltransferase family 25 protein</fullName>
    </submittedName>
</protein>
<reference evidence="2" key="1">
    <citation type="submission" date="2020-10" db="EMBL/GenBank/DDBJ databases">
        <title>Paenihalocynthiibacter styelae gen. nov., sp. nov., isolated from stalked sea squirt Styela clava.</title>
        <authorList>
            <person name="Kim Y.-O."/>
            <person name="Yoon J.-H."/>
        </authorList>
    </citation>
    <scope>NUCLEOTIDE SEQUENCE</scope>
    <source>
        <strain evidence="2">MYP1-1</strain>
    </source>
</reference>
<proteinExistence type="predicted"/>